<comment type="similarity">
    <text evidence="2">Belongs to the band 7/mec-2 family.</text>
</comment>
<dbReference type="AlphaFoldDB" id="A0A1I7NTW2"/>
<dbReference type="PANTHER" id="PTHR43327">
    <property type="entry name" value="STOMATIN-LIKE PROTEIN 2, MITOCHONDRIAL"/>
    <property type="match status" value="1"/>
</dbReference>
<dbReference type="InterPro" id="IPR001972">
    <property type="entry name" value="Stomatin_HflK_fam"/>
</dbReference>
<comment type="subcellular location">
    <subcellularLocation>
        <location evidence="1">Membrane</location>
        <topology evidence="1">Single-pass membrane protein</topology>
    </subcellularLocation>
</comment>
<dbReference type="PANTHER" id="PTHR43327:SF10">
    <property type="entry name" value="STOMATIN-LIKE PROTEIN 2, MITOCHONDRIAL"/>
    <property type="match status" value="1"/>
</dbReference>
<dbReference type="GO" id="GO:0006508">
    <property type="term" value="P:proteolysis"/>
    <property type="evidence" value="ECO:0007669"/>
    <property type="project" value="UniProtKB-KW"/>
</dbReference>
<dbReference type="Proteomes" id="UP000199423">
    <property type="component" value="Unassembled WGS sequence"/>
</dbReference>
<dbReference type="Gene3D" id="3.30.479.30">
    <property type="entry name" value="Band 7 domain"/>
    <property type="match status" value="1"/>
</dbReference>
<evidence type="ECO:0000313" key="4">
    <source>
        <dbReference type="EMBL" id="SFV38101.1"/>
    </source>
</evidence>
<dbReference type="InterPro" id="IPR050710">
    <property type="entry name" value="Band7/mec-2_domain"/>
</dbReference>
<keyword evidence="5" id="KW-1185">Reference proteome</keyword>
<protein>
    <submittedName>
        <fullName evidence="4">Regulator of protease activity HflC, stomatin/prohibitin superfamily</fullName>
    </submittedName>
</protein>
<dbReference type="SUPFAM" id="SSF117892">
    <property type="entry name" value="Band 7/SPFH domain"/>
    <property type="match status" value="1"/>
</dbReference>
<dbReference type="InterPro" id="IPR001107">
    <property type="entry name" value="Band_7"/>
</dbReference>
<dbReference type="GO" id="GO:0005886">
    <property type="term" value="C:plasma membrane"/>
    <property type="evidence" value="ECO:0007669"/>
    <property type="project" value="UniProtKB-ARBA"/>
</dbReference>
<accession>A0A1I7NTW2</accession>
<reference evidence="5" key="1">
    <citation type="submission" date="2016-10" db="EMBL/GenBank/DDBJ databases">
        <authorList>
            <person name="Varghese N."/>
            <person name="Submissions S."/>
        </authorList>
    </citation>
    <scope>NUCLEOTIDE SEQUENCE [LARGE SCALE GENOMIC DNA]</scope>
    <source>
        <strain evidence="5">DSM 1565</strain>
    </source>
</reference>
<dbReference type="FunFam" id="3.30.479.30:FF:000004">
    <property type="entry name" value="Putative membrane protease family, stomatin"/>
    <property type="match status" value="1"/>
</dbReference>
<dbReference type="EMBL" id="FPCH01000003">
    <property type="protein sequence ID" value="SFV38101.1"/>
    <property type="molecule type" value="Genomic_DNA"/>
</dbReference>
<evidence type="ECO:0000256" key="2">
    <source>
        <dbReference type="ARBA" id="ARBA00008164"/>
    </source>
</evidence>
<name>A0A1I7NTW2_9HYPH</name>
<dbReference type="GO" id="GO:0098552">
    <property type="term" value="C:side of membrane"/>
    <property type="evidence" value="ECO:0007669"/>
    <property type="project" value="UniProtKB-ARBA"/>
</dbReference>
<dbReference type="SMART" id="SM00244">
    <property type="entry name" value="PHB"/>
    <property type="match status" value="1"/>
</dbReference>
<proteinExistence type="inferred from homology"/>
<evidence type="ECO:0000259" key="3">
    <source>
        <dbReference type="SMART" id="SM00244"/>
    </source>
</evidence>
<evidence type="ECO:0000313" key="5">
    <source>
        <dbReference type="Proteomes" id="UP000199423"/>
    </source>
</evidence>
<dbReference type="Pfam" id="PF01145">
    <property type="entry name" value="Band_7"/>
    <property type="match status" value="1"/>
</dbReference>
<dbReference type="PRINTS" id="PR00721">
    <property type="entry name" value="STOMATIN"/>
</dbReference>
<dbReference type="RefSeq" id="WP_092868959.1">
    <property type="nucleotide sequence ID" value="NZ_FPCH01000003.1"/>
</dbReference>
<dbReference type="GO" id="GO:0008233">
    <property type="term" value="F:peptidase activity"/>
    <property type="evidence" value="ECO:0007669"/>
    <property type="project" value="UniProtKB-KW"/>
</dbReference>
<dbReference type="CDD" id="cd08829">
    <property type="entry name" value="SPFH_paraslipin"/>
    <property type="match status" value="1"/>
</dbReference>
<keyword evidence="4" id="KW-0378">Hydrolase</keyword>
<gene>
    <name evidence="4" type="ORF">SAMN04488557_3504</name>
</gene>
<sequence>MTTVVLSILAICLFVIFLSLKIVPQTENWLVERMGRYSRTLSAGVHIVTPFIDRIAHKENILERQLPVKSVPSITKDNVQIEIKLAILYRVTDASRAWYRIKNIDQAIETIITGIVRSTIGNSDLDDVQSNRRVLSDTIEAEIQHVTEEWGIVLTRVEILDVEVDAETRTAMQLQLNAERTRRALVREAEGKKQAANLNADAELYTAQQQAQAQRVLADAQAYTVKTIAEAINNGGEAAINFDIKKIQAEAVKTLGSQPSTKVILLPSDLLETLSSVASKLVLK</sequence>
<keyword evidence="4" id="KW-0645">Protease</keyword>
<organism evidence="4 5">
    <name type="scientific">Hyphomicrobium facile</name>
    <dbReference type="NCBI Taxonomy" id="51670"/>
    <lineage>
        <taxon>Bacteria</taxon>
        <taxon>Pseudomonadati</taxon>
        <taxon>Pseudomonadota</taxon>
        <taxon>Alphaproteobacteria</taxon>
        <taxon>Hyphomicrobiales</taxon>
        <taxon>Hyphomicrobiaceae</taxon>
        <taxon>Hyphomicrobium</taxon>
    </lineage>
</organism>
<evidence type="ECO:0000256" key="1">
    <source>
        <dbReference type="ARBA" id="ARBA00004167"/>
    </source>
</evidence>
<dbReference type="OrthoDB" id="9809197at2"/>
<feature type="domain" description="Band 7" evidence="3">
    <location>
        <begin position="18"/>
        <end position="176"/>
    </location>
</feature>
<dbReference type="InterPro" id="IPR036013">
    <property type="entry name" value="Band_7/SPFH_dom_sf"/>
</dbReference>
<dbReference type="STRING" id="51670.SAMN04488557_3504"/>